<comment type="catalytic activity">
    <reaction evidence="1 7">
        <text>D-glucuronate = D-fructuronate</text>
        <dbReference type="Rhea" id="RHEA:13049"/>
        <dbReference type="ChEBI" id="CHEBI:58720"/>
        <dbReference type="ChEBI" id="CHEBI:59863"/>
        <dbReference type="EC" id="5.3.1.12"/>
    </reaction>
</comment>
<evidence type="ECO:0000256" key="1">
    <source>
        <dbReference type="ARBA" id="ARBA00001165"/>
    </source>
</evidence>
<evidence type="ECO:0000256" key="3">
    <source>
        <dbReference type="ARBA" id="ARBA00008397"/>
    </source>
</evidence>
<accession>A0A1M7ME87</accession>
<evidence type="ECO:0000256" key="4">
    <source>
        <dbReference type="ARBA" id="ARBA00012546"/>
    </source>
</evidence>
<dbReference type="UniPathway" id="UPA00246"/>
<dbReference type="AlphaFoldDB" id="A0A1M7ME87"/>
<dbReference type="RefSeq" id="WP_079735468.1">
    <property type="nucleotide sequence ID" value="NZ_LT670848.1"/>
</dbReference>
<comment type="catalytic activity">
    <reaction evidence="7">
        <text>aldehydo-D-galacturonate = keto-D-tagaturonate</text>
        <dbReference type="Rhea" id="RHEA:27702"/>
        <dbReference type="ChEBI" id="CHEBI:12952"/>
        <dbReference type="ChEBI" id="CHEBI:17886"/>
    </reaction>
</comment>
<evidence type="ECO:0000256" key="7">
    <source>
        <dbReference type="HAMAP-Rule" id="MF_00675"/>
    </source>
</evidence>
<reference evidence="9" key="1">
    <citation type="submission" date="2016-11" db="EMBL/GenBank/DDBJ databases">
        <authorList>
            <person name="Varghese N."/>
            <person name="Submissions S."/>
        </authorList>
    </citation>
    <scope>NUCLEOTIDE SEQUENCE [LARGE SCALE GENOMIC DNA]</scope>
    <source>
        <strain evidence="9">ACAM 48</strain>
    </source>
</reference>
<proteinExistence type="inferred from homology"/>
<dbReference type="GO" id="GO:0019698">
    <property type="term" value="P:D-galacturonate catabolic process"/>
    <property type="evidence" value="ECO:0007669"/>
    <property type="project" value="TreeGrafter"/>
</dbReference>
<evidence type="ECO:0000313" key="8">
    <source>
        <dbReference type="EMBL" id="SHM89165.1"/>
    </source>
</evidence>
<evidence type="ECO:0000256" key="2">
    <source>
        <dbReference type="ARBA" id="ARBA00004892"/>
    </source>
</evidence>
<dbReference type="OrthoDB" id="9766564at2"/>
<dbReference type="PANTHER" id="PTHR30068">
    <property type="entry name" value="URONATE ISOMERASE"/>
    <property type="match status" value="1"/>
</dbReference>
<keyword evidence="9" id="KW-1185">Reference proteome</keyword>
<dbReference type="SUPFAM" id="SSF51556">
    <property type="entry name" value="Metallo-dependent hydrolases"/>
    <property type="match status" value="1"/>
</dbReference>
<evidence type="ECO:0000256" key="5">
    <source>
        <dbReference type="ARBA" id="ARBA00020555"/>
    </source>
</evidence>
<dbReference type="PANTHER" id="PTHR30068:SF4">
    <property type="entry name" value="URONATE ISOMERASE"/>
    <property type="match status" value="1"/>
</dbReference>
<dbReference type="HAMAP" id="MF_00675">
    <property type="entry name" value="UxaC"/>
    <property type="match status" value="1"/>
</dbReference>
<dbReference type="NCBIfam" id="NF002794">
    <property type="entry name" value="PRK02925.1"/>
    <property type="match status" value="1"/>
</dbReference>
<dbReference type="InterPro" id="IPR032466">
    <property type="entry name" value="Metal_Hydrolase"/>
</dbReference>
<dbReference type="Gene3D" id="1.10.2020.10">
    <property type="entry name" value="uronate isomerase, domain 2, chain A"/>
    <property type="match status" value="1"/>
</dbReference>
<comment type="similarity">
    <text evidence="3 7">Belongs to the metallo-dependent hydrolases superfamily. Uronate isomerase family.</text>
</comment>
<dbReference type="Proteomes" id="UP000190235">
    <property type="component" value="Chromosome I"/>
</dbReference>
<dbReference type="EMBL" id="LT670848">
    <property type="protein sequence ID" value="SHM89165.1"/>
    <property type="molecule type" value="Genomic_DNA"/>
</dbReference>
<comment type="pathway">
    <text evidence="2 7">Carbohydrate metabolism; pentose and glucuronate interconversion.</text>
</comment>
<dbReference type="GO" id="GO:0042840">
    <property type="term" value="P:D-glucuronate catabolic process"/>
    <property type="evidence" value="ECO:0007669"/>
    <property type="project" value="TreeGrafter"/>
</dbReference>
<evidence type="ECO:0000313" key="9">
    <source>
        <dbReference type="Proteomes" id="UP000190235"/>
    </source>
</evidence>
<dbReference type="EC" id="5.3.1.12" evidence="4 7"/>
<gene>
    <name evidence="7" type="primary">uxaC</name>
    <name evidence="8" type="ORF">SAMN05878281_2436</name>
</gene>
<organism evidence="8 9">
    <name type="scientific">Salegentibacter salegens</name>
    <dbReference type="NCBI Taxonomy" id="143223"/>
    <lineage>
        <taxon>Bacteria</taxon>
        <taxon>Pseudomonadati</taxon>
        <taxon>Bacteroidota</taxon>
        <taxon>Flavobacteriia</taxon>
        <taxon>Flavobacteriales</taxon>
        <taxon>Flavobacteriaceae</taxon>
        <taxon>Salegentibacter</taxon>
    </lineage>
</organism>
<dbReference type="GO" id="GO:0008880">
    <property type="term" value="F:glucuronate isomerase activity"/>
    <property type="evidence" value="ECO:0007669"/>
    <property type="project" value="UniProtKB-UniRule"/>
</dbReference>
<protein>
    <recommendedName>
        <fullName evidence="5 7">Uronate isomerase</fullName>
        <ecNumber evidence="4 7">5.3.1.12</ecNumber>
    </recommendedName>
    <alternativeName>
        <fullName evidence="7">Glucuronate isomerase</fullName>
    </alternativeName>
    <alternativeName>
        <fullName evidence="7">Uronic isomerase</fullName>
    </alternativeName>
</protein>
<dbReference type="STRING" id="143223.SAMN05878281_2436"/>
<evidence type="ECO:0000256" key="6">
    <source>
        <dbReference type="ARBA" id="ARBA00023235"/>
    </source>
</evidence>
<sequence>MDNSLFITNNFLLENHYSRELYNKFSKDHPIIDYHNHLSPKDIAQDRKYSNITELWLAGDHAKYRAMRCYGISEDYITGQASDKEKFLTWAKTVPKTIRNPIYHWTHLELKRYFGIEKLLNQKTAEDIYEEVNYQLQKPENSCQGFLNKSNVESLCTTEDPLDDLKYHKQHVSSNSKVKVSTSFRPDKAISIESESYLTYINKLSDTSNIEISTYYDLQDALRKRVEYFHANGCRLSDHGLTYMPFEISSDSNIDKIFRDKLKGKILSGNDIDKFKTAILLYLAEIYHEFGWVQQFHLGAQRNNNSRMFKKLGPDSGWDSIGDFKHSRALSFFLNALDKENKLSKTLLYNLNPSDNAVFASMVGNFNDGSVKGKIQYGSAWWFLDQKEGIINQLNTLSNMGLLSCFVGMLTDSRSFLSMSRHEYFRRILCNLLGNEMVSGDLPKDLDLIGETISEISYFNAKEYFDL</sequence>
<dbReference type="InterPro" id="IPR003766">
    <property type="entry name" value="Uronate_isomerase"/>
</dbReference>
<dbReference type="Pfam" id="PF02614">
    <property type="entry name" value="UxaC"/>
    <property type="match status" value="1"/>
</dbReference>
<name>A0A1M7ME87_9FLAO</name>
<keyword evidence="6 7" id="KW-0413">Isomerase</keyword>
<dbReference type="Gene3D" id="3.20.20.140">
    <property type="entry name" value="Metal-dependent hydrolases"/>
    <property type="match status" value="1"/>
</dbReference>